<protein>
    <submittedName>
        <fullName evidence="2">Uncharacterized protein</fullName>
    </submittedName>
</protein>
<feature type="compositionally biased region" description="Basic and acidic residues" evidence="1">
    <location>
        <begin position="68"/>
        <end position="86"/>
    </location>
</feature>
<comment type="caution">
    <text evidence="2">The sequence shown here is derived from an EMBL/GenBank/DDBJ whole genome shotgun (WGS) entry which is preliminary data.</text>
</comment>
<dbReference type="EMBL" id="MFKV01000016">
    <property type="protein sequence ID" value="OGG50256.1"/>
    <property type="molecule type" value="Genomic_DNA"/>
</dbReference>
<feature type="compositionally biased region" description="Basic and acidic residues" evidence="1">
    <location>
        <begin position="7"/>
        <end position="27"/>
    </location>
</feature>
<dbReference type="AlphaFoldDB" id="A0A1F6CM04"/>
<evidence type="ECO:0000313" key="3">
    <source>
        <dbReference type="Proteomes" id="UP000178370"/>
    </source>
</evidence>
<reference evidence="2 3" key="1">
    <citation type="journal article" date="2016" name="Nat. Commun.">
        <title>Thousands of microbial genomes shed light on interconnected biogeochemical processes in an aquifer system.</title>
        <authorList>
            <person name="Anantharaman K."/>
            <person name="Brown C.T."/>
            <person name="Hug L.A."/>
            <person name="Sharon I."/>
            <person name="Castelle C.J."/>
            <person name="Probst A.J."/>
            <person name="Thomas B.C."/>
            <person name="Singh A."/>
            <person name="Wilkins M.J."/>
            <person name="Karaoz U."/>
            <person name="Brodie E.L."/>
            <person name="Williams K.H."/>
            <person name="Hubbard S.S."/>
            <person name="Banfield J.F."/>
        </authorList>
    </citation>
    <scope>NUCLEOTIDE SEQUENCE [LARGE SCALE GENOMIC DNA]</scope>
</reference>
<feature type="region of interest" description="Disordered" evidence="1">
    <location>
        <begin position="1"/>
        <end position="45"/>
    </location>
</feature>
<evidence type="ECO:0000256" key="1">
    <source>
        <dbReference type="SAM" id="MobiDB-lite"/>
    </source>
</evidence>
<organism evidence="2 3">
    <name type="scientific">Candidatus Kaiserbacteria bacterium RIFCSPHIGHO2_01_FULL_54_36</name>
    <dbReference type="NCBI Taxonomy" id="1798482"/>
    <lineage>
        <taxon>Bacteria</taxon>
        <taxon>Candidatus Kaiseribacteriota</taxon>
    </lineage>
</organism>
<feature type="region of interest" description="Disordered" evidence="1">
    <location>
        <begin position="62"/>
        <end position="86"/>
    </location>
</feature>
<accession>A0A1F6CM04</accession>
<name>A0A1F6CM04_9BACT</name>
<evidence type="ECO:0000313" key="2">
    <source>
        <dbReference type="EMBL" id="OGG50256.1"/>
    </source>
</evidence>
<dbReference type="Proteomes" id="UP000178370">
    <property type="component" value="Unassembled WGS sequence"/>
</dbReference>
<dbReference type="STRING" id="1798482.A2763_04745"/>
<proteinExistence type="predicted"/>
<gene>
    <name evidence="2" type="ORF">A2763_04745</name>
</gene>
<sequence>MSALENDFGKRQPAEEKRGPMEDKDQQEGTEPLTAAQRMLRETPMRPVEDVRKLLEGIEIVNGASRLRTTEVRDEQRKGKHTEAKE</sequence>